<keyword evidence="5" id="KW-1185">Reference proteome</keyword>
<evidence type="ECO:0000313" key="5">
    <source>
        <dbReference type="Proteomes" id="UP000053820"/>
    </source>
</evidence>
<keyword evidence="1" id="KW-0507">mRNA processing</keyword>
<evidence type="ECO:0000256" key="2">
    <source>
        <dbReference type="SAM" id="MobiDB-lite"/>
    </source>
</evidence>
<dbReference type="PANTHER" id="PTHR33112">
    <property type="entry name" value="DOMAIN PROTEIN, PUTATIVE-RELATED"/>
    <property type="match status" value="1"/>
</dbReference>
<feature type="compositionally biased region" description="Basic and acidic residues" evidence="2">
    <location>
        <begin position="708"/>
        <end position="720"/>
    </location>
</feature>
<dbReference type="OrthoDB" id="5125733at2759"/>
<dbReference type="HOGENOM" id="CLU_009627_0_0_1"/>
<dbReference type="PANTHER" id="PTHR33112:SF12">
    <property type="entry name" value="HETEROKARYON INCOMPATIBILITY DOMAIN-CONTAINING PROTEIN"/>
    <property type="match status" value="1"/>
</dbReference>
<feature type="region of interest" description="Disordered" evidence="2">
    <location>
        <begin position="708"/>
        <end position="727"/>
    </location>
</feature>
<feature type="domain" description="Heterokaryon incompatibility" evidence="3">
    <location>
        <begin position="299"/>
        <end position="434"/>
    </location>
</feature>
<gene>
    <name evidence="4" type="ORF">HYDPIDRAFT_28536</name>
</gene>
<dbReference type="Pfam" id="PF06985">
    <property type="entry name" value="HET"/>
    <property type="match status" value="1"/>
</dbReference>
<evidence type="ECO:0000313" key="4">
    <source>
        <dbReference type="EMBL" id="KIJ64602.1"/>
    </source>
</evidence>
<dbReference type="Proteomes" id="UP000053820">
    <property type="component" value="Unassembled WGS sequence"/>
</dbReference>
<dbReference type="InterPro" id="IPR036875">
    <property type="entry name" value="Znf_CCHC_sf"/>
</dbReference>
<dbReference type="GO" id="GO:0006397">
    <property type="term" value="P:mRNA processing"/>
    <property type="evidence" value="ECO:0007669"/>
    <property type="project" value="UniProtKB-KW"/>
</dbReference>
<dbReference type="EMBL" id="KN839846">
    <property type="protein sequence ID" value="KIJ64602.1"/>
    <property type="molecule type" value="Genomic_DNA"/>
</dbReference>
<dbReference type="SUPFAM" id="SSF57756">
    <property type="entry name" value="Retrovirus zinc finger-like domains"/>
    <property type="match status" value="1"/>
</dbReference>
<dbReference type="InterPro" id="IPR010730">
    <property type="entry name" value="HET"/>
</dbReference>
<evidence type="ECO:0000259" key="3">
    <source>
        <dbReference type="Pfam" id="PF06985"/>
    </source>
</evidence>
<feature type="region of interest" description="Disordered" evidence="2">
    <location>
        <begin position="655"/>
        <end position="703"/>
    </location>
</feature>
<dbReference type="AlphaFoldDB" id="A0A0C9WG06"/>
<evidence type="ECO:0000256" key="1">
    <source>
        <dbReference type="ARBA" id="ARBA00022664"/>
    </source>
</evidence>
<dbReference type="GO" id="GO:0008270">
    <property type="term" value="F:zinc ion binding"/>
    <property type="evidence" value="ECO:0007669"/>
    <property type="project" value="InterPro"/>
</dbReference>
<proteinExistence type="predicted"/>
<dbReference type="GO" id="GO:0003676">
    <property type="term" value="F:nucleic acid binding"/>
    <property type="evidence" value="ECO:0007669"/>
    <property type="project" value="InterPro"/>
</dbReference>
<accession>A0A0C9WG06</accession>
<protein>
    <recommendedName>
        <fullName evidence="3">Heterokaryon incompatibility domain-containing protein</fullName>
    </recommendedName>
</protein>
<name>A0A0C9WG06_9AGAM</name>
<organism evidence="4 5">
    <name type="scientific">Hydnomerulius pinastri MD-312</name>
    <dbReference type="NCBI Taxonomy" id="994086"/>
    <lineage>
        <taxon>Eukaryota</taxon>
        <taxon>Fungi</taxon>
        <taxon>Dikarya</taxon>
        <taxon>Basidiomycota</taxon>
        <taxon>Agaricomycotina</taxon>
        <taxon>Agaricomycetes</taxon>
        <taxon>Agaricomycetidae</taxon>
        <taxon>Boletales</taxon>
        <taxon>Boletales incertae sedis</taxon>
        <taxon>Leucogyrophana</taxon>
    </lineage>
</organism>
<sequence>MPRPATAPPEQPPPAKRAAKYAACLCLLCRQAGHVLQSCPSLLQGKRQHKNSGLKLPDELEVARLSAVFNSSSSSAAAPSTNPMCQRCKNMDIFTAFTNSIPFTLDDKDPDHANRAKRKILQIRAMGPVLTLQLLSTCPLCCLIFNITYLTEDDLLDVTNPISGSKGQLVLVPAWTVNRLERDLQWSGYAKGEGPFARCLYTTVRQSPDEAYARTILVDWAMDAIGVEEGSGKGVPALGLKKVDPRTPDYNMISGWLRRCDDLHHATCKPALSDGLRAIKLVDVETRKIIDYPPVRCDYIALSYVWGGVVQPSYKAGDILPAVPATIEDAMVVTRSLGKRYLWVDSLCIDQANLEEKLVQIGLMSAIYSGAWATIICMSGQSAQSGLPRVGALEDIIPQLACEIDGRKMLATMPTLSRQISQSPWVKRAWTFQEGLLSPRRLFFTRHQVYFECNSVQCCESLDDSSSSFHCKSDDQRQASLDELRRAVSNNPYDTEMIPERILGRGVLRDPFRPFPKKDEQNEDEEDTFMKYMKLVYTYTSKKMTSDGDAIHAFSAVLTRLTETDYQRGFVQGLPVEDLPRALLWTHVGQSRRRIGFPAWSWAGWEGWVKPIFVKGARYVQRAKEPPLRLWRAGTDGHPELIYDFNPIQWVSEDPEELDEKGNGTGEEGESRDDGLGTSDVSGEEAEDSSSDEKDSNKSLDFASSWLHDRSSDEEVEKPTRRAYRAPRKVRGADTVLELARAMLDSEEPLIPAAKVDPNVLLVDGIIIRLTFKKARPQSCPDSDAEAEPHDIDENLKAHSERCLVELPGSSAKHELRFYGSNAIKVINKRNGKAQDFLLLAREDLYDEGGLWNALLLIDWDGDTASRVAVGSLGIDDPGLLASANAHRRFFKLR</sequence>
<reference evidence="4 5" key="1">
    <citation type="submission" date="2014-04" db="EMBL/GenBank/DDBJ databases">
        <title>Evolutionary Origins and Diversification of the Mycorrhizal Mutualists.</title>
        <authorList>
            <consortium name="DOE Joint Genome Institute"/>
            <consortium name="Mycorrhizal Genomics Consortium"/>
            <person name="Kohler A."/>
            <person name="Kuo A."/>
            <person name="Nagy L.G."/>
            <person name="Floudas D."/>
            <person name="Copeland A."/>
            <person name="Barry K.W."/>
            <person name="Cichocki N."/>
            <person name="Veneault-Fourrey C."/>
            <person name="LaButti K."/>
            <person name="Lindquist E.A."/>
            <person name="Lipzen A."/>
            <person name="Lundell T."/>
            <person name="Morin E."/>
            <person name="Murat C."/>
            <person name="Riley R."/>
            <person name="Ohm R."/>
            <person name="Sun H."/>
            <person name="Tunlid A."/>
            <person name="Henrissat B."/>
            <person name="Grigoriev I.V."/>
            <person name="Hibbett D.S."/>
            <person name="Martin F."/>
        </authorList>
    </citation>
    <scope>NUCLEOTIDE SEQUENCE [LARGE SCALE GENOMIC DNA]</scope>
    <source>
        <strain evidence="4 5">MD-312</strain>
    </source>
</reference>